<organism evidence="2">
    <name type="scientific">Deinococcus sonorensis KR-87</name>
    <dbReference type="NCBI Taxonomy" id="694439"/>
    <lineage>
        <taxon>Bacteria</taxon>
        <taxon>Thermotogati</taxon>
        <taxon>Deinococcota</taxon>
        <taxon>Deinococci</taxon>
        <taxon>Deinococcales</taxon>
        <taxon>Deinococcaceae</taxon>
        <taxon>Deinococcus</taxon>
    </lineage>
</organism>
<proteinExistence type="predicted"/>
<feature type="domain" description="RNase H type-1" evidence="1">
    <location>
        <begin position="1"/>
        <end position="125"/>
    </location>
</feature>
<dbReference type="EMBL" id="CP158299">
    <property type="protein sequence ID" value="XBV86476.1"/>
    <property type="molecule type" value="Genomic_DNA"/>
</dbReference>
<dbReference type="GO" id="GO:0004523">
    <property type="term" value="F:RNA-DNA hybrid ribonuclease activity"/>
    <property type="evidence" value="ECO:0007669"/>
    <property type="project" value="InterPro"/>
</dbReference>
<dbReference type="Pfam" id="PF00075">
    <property type="entry name" value="RNase_H"/>
    <property type="match status" value="1"/>
</dbReference>
<sequence>MNHAYVDGSYDAGVGGWGVVLIRPGQPQSRIQGRSEAEDNNATELRAMLEAVRQAPAGERLTAHTDNTSVIRSLRVGSQSAPQDEMAAQVRLEAAERGLELRVARVNRDHRHMQTAHLLANDARRDRSSPPPPAIGAEAVIEQAHWQAEARVSLRRAGERVTLQFPVDPVAPLPPTVQVLIAVLSLAQPQETLLIRRASRLAQAIWERPVRALEGEARDAVQAARSEAAEKRVQVLFEEAGLRAGD</sequence>
<dbReference type="GO" id="GO:0003676">
    <property type="term" value="F:nucleic acid binding"/>
    <property type="evidence" value="ECO:0007669"/>
    <property type="project" value="InterPro"/>
</dbReference>
<dbReference type="Gene3D" id="3.30.420.10">
    <property type="entry name" value="Ribonuclease H-like superfamily/Ribonuclease H"/>
    <property type="match status" value="1"/>
</dbReference>
<dbReference type="InterPro" id="IPR036397">
    <property type="entry name" value="RNaseH_sf"/>
</dbReference>
<dbReference type="RefSeq" id="WP_350244544.1">
    <property type="nucleotide sequence ID" value="NZ_CP158299.1"/>
</dbReference>
<dbReference type="InterPro" id="IPR002156">
    <property type="entry name" value="RNaseH_domain"/>
</dbReference>
<evidence type="ECO:0000313" key="2">
    <source>
        <dbReference type="EMBL" id="XBV86476.1"/>
    </source>
</evidence>
<dbReference type="KEGG" id="dsc:ABOD76_09230"/>
<protein>
    <submittedName>
        <fullName evidence="2">RNase H family protein</fullName>
    </submittedName>
</protein>
<dbReference type="InterPro" id="IPR012337">
    <property type="entry name" value="RNaseH-like_sf"/>
</dbReference>
<dbReference type="AlphaFoldDB" id="A0AAU7UDG5"/>
<gene>
    <name evidence="2" type="ORF">ABOD76_09230</name>
</gene>
<name>A0AAU7UDG5_9DEIO</name>
<evidence type="ECO:0000259" key="1">
    <source>
        <dbReference type="PROSITE" id="PS50879"/>
    </source>
</evidence>
<dbReference type="PROSITE" id="PS50879">
    <property type="entry name" value="RNASE_H_1"/>
    <property type="match status" value="1"/>
</dbReference>
<dbReference type="SUPFAM" id="SSF53098">
    <property type="entry name" value="Ribonuclease H-like"/>
    <property type="match status" value="1"/>
</dbReference>
<accession>A0AAU7UDG5</accession>
<reference evidence="2" key="1">
    <citation type="submission" date="2024-06" db="EMBL/GenBank/DDBJ databases">
        <title>Draft Genome Sequence of Deinococcus sonorensis Type Strain KR-87, a Biofilm Producing Representative of the Genus Deinococcus.</title>
        <authorList>
            <person name="Boren L.S."/>
            <person name="Grosso R.A."/>
            <person name="Hugenberg-Cox A.N."/>
            <person name="Hill J.T.E."/>
            <person name="Albert C.M."/>
            <person name="Tuohy J.M."/>
        </authorList>
    </citation>
    <scope>NUCLEOTIDE SEQUENCE</scope>
    <source>
        <strain evidence="2">KR-87</strain>
    </source>
</reference>